<reference evidence="1 2" key="1">
    <citation type="journal article" date="2018" name="Sci. Rep.">
        <title>Genomic signatures of local adaptation to the degree of environmental predictability in rotifers.</title>
        <authorList>
            <person name="Franch-Gras L."/>
            <person name="Hahn C."/>
            <person name="Garcia-Roger E.M."/>
            <person name="Carmona M.J."/>
            <person name="Serra M."/>
            <person name="Gomez A."/>
        </authorList>
    </citation>
    <scope>NUCLEOTIDE SEQUENCE [LARGE SCALE GENOMIC DNA]</scope>
    <source>
        <strain evidence="1">HYR1</strain>
    </source>
</reference>
<evidence type="ECO:0000313" key="1">
    <source>
        <dbReference type="EMBL" id="RMZ99401.1"/>
    </source>
</evidence>
<accession>A0A3M7PJV5</accession>
<comment type="caution">
    <text evidence="1">The sequence shown here is derived from an EMBL/GenBank/DDBJ whole genome shotgun (WGS) entry which is preliminary data.</text>
</comment>
<protein>
    <submittedName>
        <fullName evidence="1">Uncharacterized protein</fullName>
    </submittedName>
</protein>
<dbReference type="Proteomes" id="UP000276133">
    <property type="component" value="Unassembled WGS sequence"/>
</dbReference>
<dbReference type="AlphaFoldDB" id="A0A3M7PJV5"/>
<keyword evidence="2" id="KW-1185">Reference proteome</keyword>
<sequence length="150" mass="17798">MNSTLKNSISLSQMVNNNQMMIEAMVECSVTNKFKEFSNKINSNMDLLLDKVNNVNYIAKVHNLYNKQLRYKHHLKVFDTHLSQKSIPSTLKHTNFPVPFLQDDDKWVANLDAEFLFEDIKKEKEEKLSRFFKKKDEQLKRVIVDKFKKL</sequence>
<name>A0A3M7PJV5_BRAPC</name>
<evidence type="ECO:0000313" key="2">
    <source>
        <dbReference type="Proteomes" id="UP000276133"/>
    </source>
</evidence>
<dbReference type="EMBL" id="REGN01010240">
    <property type="protein sequence ID" value="RMZ99401.1"/>
    <property type="molecule type" value="Genomic_DNA"/>
</dbReference>
<proteinExistence type="predicted"/>
<organism evidence="1 2">
    <name type="scientific">Brachionus plicatilis</name>
    <name type="common">Marine rotifer</name>
    <name type="synonym">Brachionus muelleri</name>
    <dbReference type="NCBI Taxonomy" id="10195"/>
    <lineage>
        <taxon>Eukaryota</taxon>
        <taxon>Metazoa</taxon>
        <taxon>Spiralia</taxon>
        <taxon>Gnathifera</taxon>
        <taxon>Rotifera</taxon>
        <taxon>Eurotatoria</taxon>
        <taxon>Monogononta</taxon>
        <taxon>Pseudotrocha</taxon>
        <taxon>Ploima</taxon>
        <taxon>Brachionidae</taxon>
        <taxon>Brachionus</taxon>
    </lineage>
</organism>
<gene>
    <name evidence="1" type="ORF">BpHYR1_018447</name>
</gene>